<accession>A0A7X3MLV1</accession>
<comment type="caution">
    <text evidence="2">The sequence shown here is derived from an EMBL/GenBank/DDBJ whole genome shotgun (WGS) entry which is preliminary data.</text>
</comment>
<organism evidence="2 3">
    <name type="scientific">Sporofaciens musculi</name>
    <dbReference type="NCBI Taxonomy" id="2681861"/>
    <lineage>
        <taxon>Bacteria</taxon>
        <taxon>Bacillati</taxon>
        <taxon>Bacillota</taxon>
        <taxon>Clostridia</taxon>
        <taxon>Lachnospirales</taxon>
        <taxon>Lachnospiraceae</taxon>
        <taxon>Sporofaciens</taxon>
    </lineage>
</organism>
<dbReference type="RefSeq" id="WP_159755581.1">
    <property type="nucleotide sequence ID" value="NZ_WUQX01000001.1"/>
</dbReference>
<gene>
    <name evidence="2" type="ORF">GN277_25990</name>
</gene>
<protein>
    <submittedName>
        <fullName evidence="2">DUF4474 domain-containing protein</fullName>
    </submittedName>
</protein>
<evidence type="ECO:0000313" key="2">
    <source>
        <dbReference type="EMBL" id="MXP78665.1"/>
    </source>
</evidence>
<keyword evidence="3" id="KW-1185">Reference proteome</keyword>
<dbReference type="AlphaFoldDB" id="A0A7X3MLV1"/>
<dbReference type="Proteomes" id="UP000460412">
    <property type="component" value="Unassembled WGS sequence"/>
</dbReference>
<proteinExistence type="predicted"/>
<feature type="domain" description="DUF4474" evidence="1">
    <location>
        <begin position="10"/>
        <end position="246"/>
    </location>
</feature>
<evidence type="ECO:0000313" key="3">
    <source>
        <dbReference type="Proteomes" id="UP000460412"/>
    </source>
</evidence>
<evidence type="ECO:0000259" key="1">
    <source>
        <dbReference type="Pfam" id="PF14751"/>
    </source>
</evidence>
<reference evidence="2 3" key="1">
    <citation type="submission" date="2019-12" db="EMBL/GenBank/DDBJ databases">
        <title>Sporaefaciens musculi gen. nov., sp. nov., a novel bacterium isolated from the caecum of an obese mouse.</title>
        <authorList>
            <person name="Rasmussen T.S."/>
            <person name="Streidl T."/>
            <person name="Hitch T.C.A."/>
            <person name="Wortmann E."/>
            <person name="Deptula P."/>
            <person name="Hansen M."/>
            <person name="Nielsen D.S."/>
            <person name="Clavel T."/>
            <person name="Vogensen F.K."/>
        </authorList>
    </citation>
    <scope>NUCLEOTIDE SEQUENCE [LARGE SCALE GENOMIC DNA]</scope>
    <source>
        <strain evidence="2 3">WCA-9-b2</strain>
    </source>
</reference>
<sequence length="270" mass="32778">MSVQEKLCRLNELVNPFGFEYLLSQDIFTSKKDAWQRDFGYCWLYDKSADLFNMVFDCEPIYFDYEGCTWMIELWKGQYGINVGAEIGIYRADSLVSRNQRTTAMFHTVPDCDLPFFEYTLYYETSPMYRIAQRHWWLTGFRMGEYAKPEHLLMKTEITFPSCDMQNAFVRGLIDCGYSQEDIHVWNQQVLFRFSRPHTRQPRSAHSIRTAFALWKNRIFLKIYCHVTKHFCFTMDKLLYLYEYMPFAFRHMMHIRRKKKKKRRRKKHVC</sequence>
<dbReference type="InterPro" id="IPR029322">
    <property type="entry name" value="DUF4474"/>
</dbReference>
<name>A0A7X3MLV1_9FIRM</name>
<dbReference type="Pfam" id="PF14751">
    <property type="entry name" value="DUF4474"/>
    <property type="match status" value="1"/>
</dbReference>
<dbReference type="EMBL" id="WUQX01000001">
    <property type="protein sequence ID" value="MXP78665.1"/>
    <property type="molecule type" value="Genomic_DNA"/>
</dbReference>